<dbReference type="EMBL" id="CADEBD010000310">
    <property type="protein sequence ID" value="CAB3241622.1"/>
    <property type="molecule type" value="Genomic_DNA"/>
</dbReference>
<keyword evidence="5 7" id="KW-0472">Membrane</keyword>
<gene>
    <name evidence="8" type="ORF">APLA_LOCUS6621</name>
    <name evidence="9" type="ORF">APLA_LOCUS9553</name>
</gene>
<dbReference type="AlphaFoldDB" id="A0A8S1A642"/>
<dbReference type="PANTHER" id="PTHR19282">
    <property type="entry name" value="TETRASPANIN"/>
    <property type="match status" value="1"/>
</dbReference>
<reference evidence="10 11" key="1">
    <citation type="submission" date="2020-04" db="EMBL/GenBank/DDBJ databases">
        <authorList>
            <person name="Wallbank WR R."/>
            <person name="Pardo Diaz C."/>
            <person name="Kozak K."/>
            <person name="Martin S."/>
            <person name="Jiggins C."/>
            <person name="Moest M."/>
            <person name="Warren A I."/>
            <person name="Byers J.R.P. K."/>
            <person name="Montejo-Kovacevich G."/>
            <person name="Yen C E."/>
        </authorList>
    </citation>
    <scope>NUCLEOTIDE SEQUENCE [LARGE SCALE GENOMIC DNA]</scope>
</reference>
<feature type="transmembrane region" description="Helical" evidence="7">
    <location>
        <begin position="59"/>
        <end position="82"/>
    </location>
</feature>
<keyword evidence="6" id="KW-1015">Disulfide bond</keyword>
<accession>A0A8S1A642</accession>
<dbReference type="GO" id="GO:0005886">
    <property type="term" value="C:plasma membrane"/>
    <property type="evidence" value="ECO:0007669"/>
    <property type="project" value="TreeGrafter"/>
</dbReference>
<proteinExistence type="inferred from homology"/>
<comment type="caution">
    <text evidence="9">The sequence shown here is derived from an EMBL/GenBank/DDBJ whole genome shotgun (WGS) entry which is preliminary data.</text>
</comment>
<evidence type="ECO:0000313" key="10">
    <source>
        <dbReference type="Proteomes" id="UP000494106"/>
    </source>
</evidence>
<feature type="disulfide bond" evidence="6">
    <location>
        <begin position="155"/>
        <end position="174"/>
    </location>
</feature>
<protein>
    <recommendedName>
        <fullName evidence="7">Tetraspanin</fullName>
    </recommendedName>
</protein>
<dbReference type="PIRSF" id="PIRSF002419">
    <property type="entry name" value="Tetraspanin"/>
    <property type="match status" value="1"/>
</dbReference>
<evidence type="ECO:0000256" key="1">
    <source>
        <dbReference type="ARBA" id="ARBA00004141"/>
    </source>
</evidence>
<feature type="transmembrane region" description="Helical" evidence="7">
    <location>
        <begin position="89"/>
        <end position="115"/>
    </location>
</feature>
<evidence type="ECO:0000256" key="5">
    <source>
        <dbReference type="ARBA" id="ARBA00023136"/>
    </source>
</evidence>
<dbReference type="Proteomes" id="UP000494106">
    <property type="component" value="Unassembled WGS sequence"/>
</dbReference>
<evidence type="ECO:0000256" key="3">
    <source>
        <dbReference type="ARBA" id="ARBA00022692"/>
    </source>
</evidence>
<feature type="transmembrane region" description="Helical" evidence="7">
    <location>
        <begin position="12"/>
        <end position="34"/>
    </location>
</feature>
<dbReference type="InterPro" id="IPR008952">
    <property type="entry name" value="Tetraspanin_EC2_sf"/>
</dbReference>
<evidence type="ECO:0000256" key="4">
    <source>
        <dbReference type="ARBA" id="ARBA00022989"/>
    </source>
</evidence>
<evidence type="ECO:0000313" key="11">
    <source>
        <dbReference type="Proteomes" id="UP000494256"/>
    </source>
</evidence>
<dbReference type="Pfam" id="PF00335">
    <property type="entry name" value="Tetraspanin"/>
    <property type="match status" value="1"/>
</dbReference>
<dbReference type="EMBL" id="CADEBC010000488">
    <property type="protein sequence ID" value="CAB3236657.1"/>
    <property type="molecule type" value="Genomic_DNA"/>
</dbReference>
<dbReference type="Proteomes" id="UP000494256">
    <property type="component" value="Unassembled WGS sequence"/>
</dbReference>
<keyword evidence="10" id="KW-1185">Reference proteome</keyword>
<organism evidence="9 11">
    <name type="scientific">Arctia plantaginis</name>
    <name type="common">Wood tiger moth</name>
    <name type="synonym">Phalaena plantaginis</name>
    <dbReference type="NCBI Taxonomy" id="874455"/>
    <lineage>
        <taxon>Eukaryota</taxon>
        <taxon>Metazoa</taxon>
        <taxon>Ecdysozoa</taxon>
        <taxon>Arthropoda</taxon>
        <taxon>Hexapoda</taxon>
        <taxon>Insecta</taxon>
        <taxon>Pterygota</taxon>
        <taxon>Neoptera</taxon>
        <taxon>Endopterygota</taxon>
        <taxon>Lepidoptera</taxon>
        <taxon>Glossata</taxon>
        <taxon>Ditrysia</taxon>
        <taxon>Noctuoidea</taxon>
        <taxon>Erebidae</taxon>
        <taxon>Arctiinae</taxon>
        <taxon>Arctia</taxon>
    </lineage>
</organism>
<dbReference type="CDD" id="cd03127">
    <property type="entry name" value="tetraspanin_LEL"/>
    <property type="match status" value="1"/>
</dbReference>
<dbReference type="PRINTS" id="PR00259">
    <property type="entry name" value="TMFOUR"/>
</dbReference>
<keyword evidence="4 7" id="KW-1133">Transmembrane helix</keyword>
<evidence type="ECO:0000313" key="9">
    <source>
        <dbReference type="EMBL" id="CAB3241622.1"/>
    </source>
</evidence>
<keyword evidence="3 7" id="KW-0812">Transmembrane</keyword>
<dbReference type="Gene3D" id="1.10.1450.10">
    <property type="entry name" value="Tetraspanin"/>
    <property type="match status" value="1"/>
</dbReference>
<evidence type="ECO:0000256" key="7">
    <source>
        <dbReference type="RuleBase" id="RU361218"/>
    </source>
</evidence>
<dbReference type="SUPFAM" id="SSF48652">
    <property type="entry name" value="Tetraspanin"/>
    <property type="match status" value="1"/>
</dbReference>
<dbReference type="PANTHER" id="PTHR19282:SF544">
    <property type="entry name" value="TETRASPANIN"/>
    <property type="match status" value="1"/>
</dbReference>
<dbReference type="OrthoDB" id="10033535at2759"/>
<evidence type="ECO:0000313" key="8">
    <source>
        <dbReference type="EMBL" id="CAB3236657.1"/>
    </source>
</evidence>
<dbReference type="InterPro" id="IPR018499">
    <property type="entry name" value="Tetraspanin/Peripherin"/>
</dbReference>
<dbReference type="InterPro" id="IPR000301">
    <property type="entry name" value="Tetraspanin_animals"/>
</dbReference>
<feature type="transmembrane region" description="Helical" evidence="7">
    <location>
        <begin position="213"/>
        <end position="239"/>
    </location>
</feature>
<name>A0A8S1A642_ARCPL</name>
<evidence type="ECO:0000256" key="6">
    <source>
        <dbReference type="PIRSR" id="PIRSR002419-1"/>
    </source>
</evidence>
<evidence type="ECO:0000256" key="2">
    <source>
        <dbReference type="ARBA" id="ARBA00006840"/>
    </source>
</evidence>
<comment type="subcellular location">
    <subcellularLocation>
        <location evidence="1 7">Membrane</location>
        <topology evidence="1 7">Multi-pass membrane protein</topology>
    </subcellularLocation>
</comment>
<comment type="similarity">
    <text evidence="2 7">Belongs to the tetraspanin (TM4SF) family.</text>
</comment>
<sequence length="262" mass="28977">MGSSGPTSVLLTILNVVQVILGFGITCVALWFFVEVYNITSLRNSNHYLLDYKLYWPQAIPWVFILAGLLVICVSGCGFVGAKKKSSGFVTLFIAFEVTAILALIAAAIVALTLADTNSTAAFMKDAIWDVYTHMRSDRSVETAFGNFEKRFQCCGAEGPRDYKNWRDEFPISCCDTYYHGFIGSYAIDCDFSNKLANERYGCAKVVINYTSIIIKVLAGAAIFTAFIGIMNLVVGVTLSRSLKRKPRQVVQMESESKKVLL</sequence>